<dbReference type="SMART" id="SM00796">
    <property type="entry name" value="AHS1"/>
    <property type="match status" value="1"/>
</dbReference>
<feature type="domain" description="Carboxyltransferase" evidence="4">
    <location>
        <begin position="3"/>
        <end position="195"/>
    </location>
</feature>
<dbReference type="GO" id="GO:0016787">
    <property type="term" value="F:hydrolase activity"/>
    <property type="evidence" value="ECO:0007669"/>
    <property type="project" value="UniProtKB-KW"/>
</dbReference>
<dbReference type="STRING" id="1193518.BN13_830003"/>
<name>A0A077MGG9_9MICO</name>
<proteinExistence type="predicted"/>
<dbReference type="GO" id="GO:0005524">
    <property type="term" value="F:ATP binding"/>
    <property type="evidence" value="ECO:0007669"/>
    <property type="project" value="UniProtKB-KW"/>
</dbReference>
<dbReference type="Proteomes" id="UP000035720">
    <property type="component" value="Unassembled WGS sequence"/>
</dbReference>
<evidence type="ECO:0000256" key="1">
    <source>
        <dbReference type="ARBA" id="ARBA00022741"/>
    </source>
</evidence>
<comment type="caution">
    <text evidence="5">The sequence shown here is derived from an EMBL/GenBank/DDBJ whole genome shotgun (WGS) entry which is preliminary data.</text>
</comment>
<dbReference type="Gene3D" id="2.40.100.10">
    <property type="entry name" value="Cyclophilin-like"/>
    <property type="match status" value="1"/>
</dbReference>
<keyword evidence="6" id="KW-1185">Reference proteome</keyword>
<reference evidence="5 6" key="1">
    <citation type="journal article" date="2013" name="ISME J.">
        <title>A metabolic model for members of the genus Tetrasphaera involved in enhanced biological phosphorus removal.</title>
        <authorList>
            <person name="Kristiansen R."/>
            <person name="Nguyen H.T.T."/>
            <person name="Saunders A.M."/>
            <person name="Nielsen J.L."/>
            <person name="Wimmer R."/>
            <person name="Le V.Q."/>
            <person name="McIlroy S.J."/>
            <person name="Petrovski S."/>
            <person name="Seviour R.J."/>
            <person name="Calteau A."/>
            <person name="Nielsen K.L."/>
            <person name="Nielsen P.H."/>
        </authorList>
    </citation>
    <scope>NUCLEOTIDE SEQUENCE [LARGE SCALE GENOMIC DNA]</scope>
    <source>
        <strain evidence="5 6">Ben 74</strain>
    </source>
</reference>
<gene>
    <name evidence="5" type="ORF">BN13_830003</name>
</gene>
<evidence type="ECO:0000256" key="2">
    <source>
        <dbReference type="ARBA" id="ARBA00022801"/>
    </source>
</evidence>
<dbReference type="Pfam" id="PF02682">
    <property type="entry name" value="CT_C_D"/>
    <property type="match status" value="1"/>
</dbReference>
<evidence type="ECO:0000313" key="6">
    <source>
        <dbReference type="Proteomes" id="UP000035720"/>
    </source>
</evidence>
<dbReference type="PANTHER" id="PTHR34698">
    <property type="entry name" value="5-OXOPROLINASE SUBUNIT B"/>
    <property type="match status" value="1"/>
</dbReference>
<dbReference type="SUPFAM" id="SSF160467">
    <property type="entry name" value="PH0987 N-terminal domain-like"/>
    <property type="match status" value="1"/>
</dbReference>
<dbReference type="Gene3D" id="3.30.1360.40">
    <property type="match status" value="1"/>
</dbReference>
<accession>A0A077MGG9</accession>
<keyword evidence="2 5" id="KW-0378">Hydrolase</keyword>
<dbReference type="InterPro" id="IPR010016">
    <property type="entry name" value="PxpB"/>
</dbReference>
<evidence type="ECO:0000256" key="3">
    <source>
        <dbReference type="ARBA" id="ARBA00022840"/>
    </source>
</evidence>
<keyword evidence="1" id="KW-0547">Nucleotide-binding</keyword>
<dbReference type="EMBL" id="CAJC01000198">
    <property type="protein sequence ID" value="CCI54813.1"/>
    <property type="molecule type" value="Genomic_DNA"/>
</dbReference>
<dbReference type="AlphaFoldDB" id="A0A077MGG9"/>
<dbReference type="SUPFAM" id="SSF50891">
    <property type="entry name" value="Cyclophilin-like"/>
    <property type="match status" value="1"/>
</dbReference>
<evidence type="ECO:0000259" key="4">
    <source>
        <dbReference type="SMART" id="SM00796"/>
    </source>
</evidence>
<sequence>MPVQLLPCGSEALLAQFDSLEEALDFDAAVGAAAIHGVVETVPAARTVLVIFDPLATGPDLLAGHLRRVASRPASPRPAEANQIIEIPVVYDGPDLDGVARHLGIAPAEVVGRHTACLWRVGFAGFAPGFAYLLGDGSLEVPRRAEPRVRVPAGSVALAGEFGGIYPRDSPGGWQLIGRTDAVLWDAARPEPALIVPGRHVRFVAVAP</sequence>
<protein>
    <submittedName>
        <fullName evidence="5">Allophanate hydrolase subunit 1</fullName>
    </submittedName>
</protein>
<dbReference type="InterPro" id="IPR029000">
    <property type="entry name" value="Cyclophilin-like_dom_sf"/>
</dbReference>
<organism evidence="5 6">
    <name type="scientific">Nostocoides jenkinsii Ben 74</name>
    <dbReference type="NCBI Taxonomy" id="1193518"/>
    <lineage>
        <taxon>Bacteria</taxon>
        <taxon>Bacillati</taxon>
        <taxon>Actinomycetota</taxon>
        <taxon>Actinomycetes</taxon>
        <taxon>Micrococcales</taxon>
        <taxon>Intrasporangiaceae</taxon>
        <taxon>Nostocoides</taxon>
    </lineage>
</organism>
<keyword evidence="3" id="KW-0067">ATP-binding</keyword>
<evidence type="ECO:0000313" key="5">
    <source>
        <dbReference type="EMBL" id="CCI54813.1"/>
    </source>
</evidence>
<dbReference type="InterPro" id="IPR003833">
    <property type="entry name" value="CT_C_D"/>
</dbReference>
<dbReference type="PANTHER" id="PTHR34698:SF2">
    <property type="entry name" value="5-OXOPROLINASE SUBUNIT B"/>
    <property type="match status" value="1"/>
</dbReference>